<evidence type="ECO:0000259" key="4">
    <source>
        <dbReference type="PROSITE" id="PS50835"/>
    </source>
</evidence>
<evidence type="ECO:0000256" key="1">
    <source>
        <dbReference type="ARBA" id="ARBA00022729"/>
    </source>
</evidence>
<dbReference type="GO" id="GO:0009897">
    <property type="term" value="C:external side of plasma membrane"/>
    <property type="evidence" value="ECO:0007669"/>
    <property type="project" value="TreeGrafter"/>
</dbReference>
<feature type="chain" id="PRO_5044229884" description="Ig-like domain-containing protein" evidence="3">
    <location>
        <begin position="21"/>
        <end position="268"/>
    </location>
</feature>
<dbReference type="InterPro" id="IPR050488">
    <property type="entry name" value="Ig_Fc_receptor"/>
</dbReference>
<reference evidence="5" key="2">
    <citation type="submission" date="2025-08" db="UniProtKB">
        <authorList>
            <consortium name="Ensembl"/>
        </authorList>
    </citation>
    <scope>IDENTIFICATION</scope>
</reference>
<dbReference type="Proteomes" id="UP000265140">
    <property type="component" value="Chromosome 24"/>
</dbReference>
<reference evidence="5" key="3">
    <citation type="submission" date="2025-09" db="UniProtKB">
        <authorList>
            <consortium name="Ensembl"/>
        </authorList>
    </citation>
    <scope>IDENTIFICATION</scope>
</reference>
<dbReference type="SMART" id="SM00409">
    <property type="entry name" value="IG"/>
    <property type="match status" value="2"/>
</dbReference>
<dbReference type="PANTHER" id="PTHR11481:SF64">
    <property type="entry name" value="FC RECEPTOR-LIKE PROTEIN 4"/>
    <property type="match status" value="1"/>
</dbReference>
<dbReference type="SUPFAM" id="SSF48726">
    <property type="entry name" value="Immunoglobulin"/>
    <property type="match status" value="2"/>
</dbReference>
<dbReference type="PROSITE" id="PS50835">
    <property type="entry name" value="IG_LIKE"/>
    <property type="match status" value="2"/>
</dbReference>
<evidence type="ECO:0000313" key="6">
    <source>
        <dbReference type="Proteomes" id="UP000265140"/>
    </source>
</evidence>
<dbReference type="InterPro" id="IPR036179">
    <property type="entry name" value="Ig-like_dom_sf"/>
</dbReference>
<evidence type="ECO:0000313" key="5">
    <source>
        <dbReference type="Ensembl" id="ENSELUP00000083179.1"/>
    </source>
</evidence>
<sequence>LCIIGSVLVIIFVCLCCFCAERPVAVLTLQPNWTQIFRGETVTLRCDIQGGGDTDWEYSWNINHNTSEYRISPVYTSHTGSYTCEGVKGNRSSIISDDVKQWIYHSRPKAVLSISPQWMNPGDSVTLNCKVKESSTGWRFSWYKTVPYRAGLPSLLDKSYSVEPLSGYGTTEESYTLSPAGPTDTGGYVCRAGRGDPVYYTDYSEPQYLQSSVSVRISPNRTQHFTSKSLSLICDLKGNSTGWRLMRYTETGVDPIWGNPTHQATLTI</sequence>
<dbReference type="InterPro" id="IPR013783">
    <property type="entry name" value="Ig-like_fold"/>
</dbReference>
<dbReference type="InterPro" id="IPR003599">
    <property type="entry name" value="Ig_sub"/>
</dbReference>
<protein>
    <recommendedName>
        <fullName evidence="4">Ig-like domain-containing protein</fullName>
    </recommendedName>
</protein>
<dbReference type="InterPro" id="IPR007110">
    <property type="entry name" value="Ig-like_dom"/>
</dbReference>
<dbReference type="Gene3D" id="2.60.40.10">
    <property type="entry name" value="Immunoglobulins"/>
    <property type="match status" value="2"/>
</dbReference>
<reference evidence="5 6" key="1">
    <citation type="submission" date="2020-02" db="EMBL/GenBank/DDBJ databases">
        <title>Esox lucius (northern pike) genome, fEsoLuc1, primary haplotype.</title>
        <authorList>
            <person name="Myers G."/>
            <person name="Karagic N."/>
            <person name="Meyer A."/>
            <person name="Pippel M."/>
            <person name="Reichard M."/>
            <person name="Winkler S."/>
            <person name="Tracey A."/>
            <person name="Sims Y."/>
            <person name="Howe K."/>
            <person name="Rhie A."/>
            <person name="Formenti G."/>
            <person name="Durbin R."/>
            <person name="Fedrigo O."/>
            <person name="Jarvis E.D."/>
        </authorList>
    </citation>
    <scope>NUCLEOTIDE SEQUENCE [LARGE SCALE GENOMIC DNA]</scope>
</reference>
<dbReference type="GeneTree" id="ENSGT01120000272270"/>
<dbReference type="AlphaFoldDB" id="A0AAY5K267"/>
<name>A0AAY5K267_ESOLU</name>
<keyword evidence="1 3" id="KW-0732">Signal</keyword>
<proteinExistence type="predicted"/>
<dbReference type="GO" id="GO:0007166">
    <property type="term" value="P:cell surface receptor signaling pathway"/>
    <property type="evidence" value="ECO:0007669"/>
    <property type="project" value="TreeGrafter"/>
</dbReference>
<dbReference type="PANTHER" id="PTHR11481">
    <property type="entry name" value="IMMUNOGLOBULIN FC RECEPTOR"/>
    <property type="match status" value="1"/>
</dbReference>
<dbReference type="GO" id="GO:0004888">
    <property type="term" value="F:transmembrane signaling receptor activity"/>
    <property type="evidence" value="ECO:0007669"/>
    <property type="project" value="TreeGrafter"/>
</dbReference>
<keyword evidence="6" id="KW-1185">Reference proteome</keyword>
<evidence type="ECO:0000256" key="2">
    <source>
        <dbReference type="ARBA" id="ARBA00023157"/>
    </source>
</evidence>
<dbReference type="Pfam" id="PF13927">
    <property type="entry name" value="Ig_3"/>
    <property type="match status" value="2"/>
</dbReference>
<dbReference type="GO" id="GO:0006955">
    <property type="term" value="P:immune response"/>
    <property type="evidence" value="ECO:0007669"/>
    <property type="project" value="TreeGrafter"/>
</dbReference>
<dbReference type="Ensembl" id="ENSELUT00000112204.1">
    <property type="protein sequence ID" value="ENSELUP00000083179.1"/>
    <property type="gene ID" value="ENSELUG00000038330.1"/>
</dbReference>
<organism evidence="5 6">
    <name type="scientific">Esox lucius</name>
    <name type="common">Northern pike</name>
    <dbReference type="NCBI Taxonomy" id="8010"/>
    <lineage>
        <taxon>Eukaryota</taxon>
        <taxon>Metazoa</taxon>
        <taxon>Chordata</taxon>
        <taxon>Craniata</taxon>
        <taxon>Vertebrata</taxon>
        <taxon>Euteleostomi</taxon>
        <taxon>Actinopterygii</taxon>
        <taxon>Neopterygii</taxon>
        <taxon>Teleostei</taxon>
        <taxon>Protacanthopterygii</taxon>
        <taxon>Esociformes</taxon>
        <taxon>Esocidae</taxon>
        <taxon>Esox</taxon>
    </lineage>
</organism>
<feature type="signal peptide" evidence="3">
    <location>
        <begin position="1"/>
        <end position="20"/>
    </location>
</feature>
<feature type="domain" description="Ig-like" evidence="4">
    <location>
        <begin position="108"/>
        <end position="214"/>
    </location>
</feature>
<evidence type="ECO:0000256" key="3">
    <source>
        <dbReference type="SAM" id="SignalP"/>
    </source>
</evidence>
<feature type="domain" description="Ig-like" evidence="4">
    <location>
        <begin position="23"/>
        <end position="96"/>
    </location>
</feature>
<accession>A0AAY5K267</accession>
<keyword evidence="2" id="KW-1015">Disulfide bond</keyword>